<dbReference type="EMBL" id="OV651817">
    <property type="protein sequence ID" value="CAH1110780.1"/>
    <property type="molecule type" value="Genomic_DNA"/>
</dbReference>
<evidence type="ECO:0000313" key="1">
    <source>
        <dbReference type="EMBL" id="CAH1110780.1"/>
    </source>
</evidence>
<accession>A0A9P0GIB3</accession>
<reference evidence="1" key="1">
    <citation type="submission" date="2022-01" db="EMBL/GenBank/DDBJ databases">
        <authorList>
            <person name="King R."/>
        </authorList>
    </citation>
    <scope>NUCLEOTIDE SEQUENCE</scope>
</reference>
<name>A0A9P0GIB3_9CUCU</name>
<evidence type="ECO:0000313" key="2">
    <source>
        <dbReference type="Proteomes" id="UP001153636"/>
    </source>
</evidence>
<dbReference type="PANTHER" id="PTHR45913">
    <property type="entry name" value="EPM2A-INTERACTING PROTEIN 1"/>
    <property type="match status" value="1"/>
</dbReference>
<protein>
    <submittedName>
        <fullName evidence="1">Uncharacterized protein</fullName>
    </submittedName>
</protein>
<organism evidence="1 2">
    <name type="scientific">Psylliodes chrysocephalus</name>
    <dbReference type="NCBI Taxonomy" id="3402493"/>
    <lineage>
        <taxon>Eukaryota</taxon>
        <taxon>Metazoa</taxon>
        <taxon>Ecdysozoa</taxon>
        <taxon>Arthropoda</taxon>
        <taxon>Hexapoda</taxon>
        <taxon>Insecta</taxon>
        <taxon>Pterygota</taxon>
        <taxon>Neoptera</taxon>
        <taxon>Endopterygota</taxon>
        <taxon>Coleoptera</taxon>
        <taxon>Polyphaga</taxon>
        <taxon>Cucujiformia</taxon>
        <taxon>Chrysomeloidea</taxon>
        <taxon>Chrysomelidae</taxon>
        <taxon>Galerucinae</taxon>
        <taxon>Alticini</taxon>
        <taxon>Psylliodes</taxon>
    </lineage>
</organism>
<gene>
    <name evidence="1" type="ORF">PSYICH_LOCUS11500</name>
</gene>
<proteinExistence type="predicted"/>
<dbReference type="PANTHER" id="PTHR45913:SF19">
    <property type="entry name" value="LOW QUALITY PROTEIN: ZINC FINGER BED DOMAIN-CONTAINING PROTEIN 5-LIKE"/>
    <property type="match status" value="1"/>
</dbReference>
<keyword evidence="2" id="KW-1185">Reference proteome</keyword>
<dbReference type="AlphaFoldDB" id="A0A9P0GIB3"/>
<dbReference type="OrthoDB" id="1101576at2759"/>
<sequence>MPPKRKYDGDYIKLGLILIERNDALKPACKDGTSEALAAKTLPECFAIAMKTVIKVVNFIKKSTLNTCLFKQLRSDMNSEHAVELQRSGNLKLQGPSNIFAYEDKISAYIAKIKLWTKKDERENFSASDTLNQIIDGQCTEIKGEIQKNNALHLKNLKSGFNR</sequence>
<dbReference type="Proteomes" id="UP001153636">
    <property type="component" value="Chromosome 5"/>
</dbReference>